<dbReference type="Proteomes" id="UP000305517">
    <property type="component" value="Unassembled WGS sequence"/>
</dbReference>
<name>A0A5R8WIT2_9BACT</name>
<evidence type="ECO:0000256" key="9">
    <source>
        <dbReference type="ARBA" id="ARBA00023077"/>
    </source>
</evidence>
<dbReference type="Pfam" id="PF00593">
    <property type="entry name" value="TonB_dep_Rec_b-barrel"/>
    <property type="match status" value="1"/>
</dbReference>
<dbReference type="InterPro" id="IPR039426">
    <property type="entry name" value="TonB-dep_rcpt-like"/>
</dbReference>
<reference evidence="17 18" key="1">
    <citation type="submission" date="2019-05" db="EMBL/GenBank/DDBJ databases">
        <title>Hymenobacter edaphi sp. nov., isolated from abandoned arsenic-contaminated farmland soil.</title>
        <authorList>
            <person name="Nie L."/>
        </authorList>
    </citation>
    <scope>NUCLEOTIDE SEQUENCE [LARGE SCALE GENOMIC DNA]</scope>
    <source>
        <strain evidence="17 18">1-3-3-8</strain>
    </source>
</reference>
<evidence type="ECO:0000256" key="12">
    <source>
        <dbReference type="PROSITE-ProRule" id="PRU01360"/>
    </source>
</evidence>
<evidence type="ECO:0000256" key="8">
    <source>
        <dbReference type="ARBA" id="ARBA00023065"/>
    </source>
</evidence>
<gene>
    <name evidence="17" type="ORF">FDY95_24720</name>
</gene>
<evidence type="ECO:0000256" key="7">
    <source>
        <dbReference type="ARBA" id="ARBA00023004"/>
    </source>
</evidence>
<feature type="chain" id="PRO_5024312124" evidence="14">
    <location>
        <begin position="22"/>
        <end position="722"/>
    </location>
</feature>
<evidence type="ECO:0000313" key="18">
    <source>
        <dbReference type="Proteomes" id="UP000305517"/>
    </source>
</evidence>
<dbReference type="GO" id="GO:0009279">
    <property type="term" value="C:cell outer membrane"/>
    <property type="evidence" value="ECO:0007669"/>
    <property type="project" value="UniProtKB-SubCell"/>
</dbReference>
<proteinExistence type="inferred from homology"/>
<dbReference type="OrthoDB" id="9782587at2"/>
<dbReference type="GO" id="GO:0006826">
    <property type="term" value="P:iron ion transport"/>
    <property type="evidence" value="ECO:0007669"/>
    <property type="project" value="UniProtKB-KW"/>
</dbReference>
<comment type="caution">
    <text evidence="17">The sequence shown here is derived from an EMBL/GenBank/DDBJ whole genome shotgun (WGS) entry which is preliminary data.</text>
</comment>
<evidence type="ECO:0000313" key="17">
    <source>
        <dbReference type="EMBL" id="TLM88385.1"/>
    </source>
</evidence>
<dbReference type="RefSeq" id="WP_138082197.1">
    <property type="nucleotide sequence ID" value="NZ_VAJM01000019.1"/>
</dbReference>
<dbReference type="PANTHER" id="PTHR32552:SF68">
    <property type="entry name" value="FERRICHROME OUTER MEMBRANE TRANSPORTER_PHAGE RECEPTOR"/>
    <property type="match status" value="1"/>
</dbReference>
<dbReference type="InterPro" id="IPR036942">
    <property type="entry name" value="Beta-barrel_TonB_sf"/>
</dbReference>
<sequence length="722" mass="78916">MPHRSAPFLLLLATLPAALRAQAPAPPDNTNGPVVVQRLPEATVVGYGQRLPLRRTAAAVGVVDAATLGRFSEASLAQAVNTLPGVRLEERATASYRLSVRGSTLRSPFGVRNVKVYYHDIPLTEASGSTPLNLLDPAQLGRIEVIKGPAGSAYGAGTGGVALLSNRRPQPGPAHAQLGFGVGSFGLRRYQATAETATGQGFVRAQYLRQELQGYRQQSAQRRDVLALDGELAATDRHTLGLHLLYTDLRYQLPGGLTRAQFEQDPRQARPGTATAPGTVAQRTFYASRTVLLGATHEYRFSPRLTGKTTLYGSGSVIRTPYLVDFERNTQVGGGGRTRFDYRTQLAGQLLRLAAGAELQTSFESSRNYQNRAGQPGPLRYDDEIGTLTGFAFGQADWELPYGFLVTAGASYNRLRYRLRRLQDALNTPAQTYNVARTFLPEVSPRLAVLKELTPLVSAYASVSTGFSPPTEEEIRPSDGSLNQALQAERGTSYELGLRGDVLRQRLKFDVAAYDFRLRNTIVTRSSEQGTQLFRNAGNTRQRGVEVALSGWLWQQVRVDSESKLIGPAGSASIVQDVRQVGGLRAFVSYAYNHYRFGRYESGGADFSGNQLTGTTPHTLTAGLDITQRLGFYLSPTVSHQARLPLNDANTDYAAGYWVFGARGGWRHTLFRKLEAELYAGLDNATDRRYSLGNDLNAFGGRYFQPAPGRNYYGGATVGWRW</sequence>
<feature type="domain" description="TonB-dependent receptor-like beta-barrel" evidence="15">
    <location>
        <begin position="235"/>
        <end position="684"/>
    </location>
</feature>
<comment type="similarity">
    <text evidence="12 13">Belongs to the TonB-dependent receptor family.</text>
</comment>
<evidence type="ECO:0000256" key="13">
    <source>
        <dbReference type="RuleBase" id="RU003357"/>
    </source>
</evidence>
<dbReference type="PANTHER" id="PTHR32552">
    <property type="entry name" value="FERRICHROME IRON RECEPTOR-RELATED"/>
    <property type="match status" value="1"/>
</dbReference>
<comment type="subcellular location">
    <subcellularLocation>
        <location evidence="1 12">Cell outer membrane</location>
        <topology evidence="1 12">Multi-pass membrane protein</topology>
    </subcellularLocation>
</comment>
<keyword evidence="2 12" id="KW-0813">Transport</keyword>
<dbReference type="InterPro" id="IPR000531">
    <property type="entry name" value="Beta-barrel_TonB"/>
</dbReference>
<evidence type="ECO:0000256" key="1">
    <source>
        <dbReference type="ARBA" id="ARBA00004571"/>
    </source>
</evidence>
<dbReference type="InterPro" id="IPR037066">
    <property type="entry name" value="Plug_dom_sf"/>
</dbReference>
<dbReference type="SUPFAM" id="SSF56935">
    <property type="entry name" value="Porins"/>
    <property type="match status" value="1"/>
</dbReference>
<evidence type="ECO:0000256" key="6">
    <source>
        <dbReference type="ARBA" id="ARBA00022729"/>
    </source>
</evidence>
<evidence type="ECO:0000256" key="10">
    <source>
        <dbReference type="ARBA" id="ARBA00023136"/>
    </source>
</evidence>
<accession>A0A5R8WIT2</accession>
<dbReference type="EMBL" id="VAJM01000019">
    <property type="protein sequence ID" value="TLM88385.1"/>
    <property type="molecule type" value="Genomic_DNA"/>
</dbReference>
<dbReference type="Pfam" id="PF07715">
    <property type="entry name" value="Plug"/>
    <property type="match status" value="1"/>
</dbReference>
<dbReference type="PROSITE" id="PS52016">
    <property type="entry name" value="TONB_DEPENDENT_REC_3"/>
    <property type="match status" value="1"/>
</dbReference>
<protein>
    <submittedName>
        <fullName evidence="17">TonB-dependent receptor</fullName>
    </submittedName>
</protein>
<dbReference type="InterPro" id="IPR012910">
    <property type="entry name" value="Plug_dom"/>
</dbReference>
<keyword evidence="18" id="KW-1185">Reference proteome</keyword>
<evidence type="ECO:0000256" key="14">
    <source>
        <dbReference type="SAM" id="SignalP"/>
    </source>
</evidence>
<keyword evidence="10 12" id="KW-0472">Membrane</keyword>
<evidence type="ECO:0000259" key="15">
    <source>
        <dbReference type="Pfam" id="PF00593"/>
    </source>
</evidence>
<dbReference type="AlphaFoldDB" id="A0A5R8WIT2"/>
<evidence type="ECO:0000256" key="11">
    <source>
        <dbReference type="ARBA" id="ARBA00023237"/>
    </source>
</evidence>
<dbReference type="Gene3D" id="2.170.130.10">
    <property type="entry name" value="TonB-dependent receptor, plug domain"/>
    <property type="match status" value="1"/>
</dbReference>
<dbReference type="Gene3D" id="2.40.170.20">
    <property type="entry name" value="TonB-dependent receptor, beta-barrel domain"/>
    <property type="match status" value="1"/>
</dbReference>
<evidence type="ECO:0000256" key="5">
    <source>
        <dbReference type="ARBA" id="ARBA00022692"/>
    </source>
</evidence>
<keyword evidence="8" id="KW-0406">Ion transport</keyword>
<keyword evidence="6 14" id="KW-0732">Signal</keyword>
<keyword evidence="17" id="KW-0675">Receptor</keyword>
<evidence type="ECO:0000259" key="16">
    <source>
        <dbReference type="Pfam" id="PF07715"/>
    </source>
</evidence>
<evidence type="ECO:0000256" key="2">
    <source>
        <dbReference type="ARBA" id="ARBA00022448"/>
    </source>
</evidence>
<feature type="domain" description="TonB-dependent receptor plug" evidence="16">
    <location>
        <begin position="53"/>
        <end position="160"/>
    </location>
</feature>
<keyword evidence="11 12" id="KW-0998">Cell outer membrane</keyword>
<feature type="signal peptide" evidence="14">
    <location>
        <begin position="1"/>
        <end position="21"/>
    </location>
</feature>
<keyword evidence="9 13" id="KW-0798">TonB box</keyword>
<keyword evidence="4" id="KW-0410">Iron transport</keyword>
<organism evidence="17 18">
    <name type="scientific">Hymenobacter jeollabukensis</name>
    <dbReference type="NCBI Taxonomy" id="2025313"/>
    <lineage>
        <taxon>Bacteria</taxon>
        <taxon>Pseudomonadati</taxon>
        <taxon>Bacteroidota</taxon>
        <taxon>Cytophagia</taxon>
        <taxon>Cytophagales</taxon>
        <taxon>Hymenobacteraceae</taxon>
        <taxon>Hymenobacter</taxon>
    </lineage>
</organism>
<evidence type="ECO:0000256" key="3">
    <source>
        <dbReference type="ARBA" id="ARBA00022452"/>
    </source>
</evidence>
<keyword evidence="3 12" id="KW-1134">Transmembrane beta strand</keyword>
<keyword evidence="7" id="KW-0408">Iron</keyword>
<keyword evidence="5 12" id="KW-0812">Transmembrane</keyword>
<evidence type="ECO:0000256" key="4">
    <source>
        <dbReference type="ARBA" id="ARBA00022496"/>
    </source>
</evidence>